<proteinExistence type="predicted"/>
<evidence type="ECO:0000313" key="2">
    <source>
        <dbReference type="Proteomes" id="UP001162162"/>
    </source>
</evidence>
<evidence type="ECO:0000313" key="1">
    <source>
        <dbReference type="EMBL" id="KAJ8962855.1"/>
    </source>
</evidence>
<dbReference type="EMBL" id="JAPWTK010000002">
    <property type="protein sequence ID" value="KAJ8962855.1"/>
    <property type="molecule type" value="Genomic_DNA"/>
</dbReference>
<dbReference type="AlphaFoldDB" id="A0AAV8ZFZ7"/>
<comment type="caution">
    <text evidence="1">The sequence shown here is derived from an EMBL/GenBank/DDBJ whole genome shotgun (WGS) entry which is preliminary data.</text>
</comment>
<name>A0AAV8ZFZ7_9CUCU</name>
<evidence type="ECO:0008006" key="3">
    <source>
        <dbReference type="Google" id="ProtNLM"/>
    </source>
</evidence>
<reference evidence="1" key="1">
    <citation type="journal article" date="2023" name="Insect Mol. Biol.">
        <title>Genome sequencing provides insights into the evolution of gene families encoding plant cell wall-degrading enzymes in longhorned beetles.</title>
        <authorList>
            <person name="Shin N.R."/>
            <person name="Okamura Y."/>
            <person name="Kirsch R."/>
            <person name="Pauchet Y."/>
        </authorList>
    </citation>
    <scope>NUCLEOTIDE SEQUENCE</scope>
    <source>
        <strain evidence="1">AMC_N1</strain>
    </source>
</reference>
<accession>A0AAV8ZFZ7</accession>
<dbReference type="Proteomes" id="UP001162162">
    <property type="component" value="Unassembled WGS sequence"/>
</dbReference>
<organism evidence="1 2">
    <name type="scientific">Aromia moschata</name>
    <dbReference type="NCBI Taxonomy" id="1265417"/>
    <lineage>
        <taxon>Eukaryota</taxon>
        <taxon>Metazoa</taxon>
        <taxon>Ecdysozoa</taxon>
        <taxon>Arthropoda</taxon>
        <taxon>Hexapoda</taxon>
        <taxon>Insecta</taxon>
        <taxon>Pterygota</taxon>
        <taxon>Neoptera</taxon>
        <taxon>Endopterygota</taxon>
        <taxon>Coleoptera</taxon>
        <taxon>Polyphaga</taxon>
        <taxon>Cucujiformia</taxon>
        <taxon>Chrysomeloidea</taxon>
        <taxon>Cerambycidae</taxon>
        <taxon>Cerambycinae</taxon>
        <taxon>Callichromatini</taxon>
        <taxon>Aromia</taxon>
    </lineage>
</organism>
<keyword evidence="2" id="KW-1185">Reference proteome</keyword>
<protein>
    <recommendedName>
        <fullName evidence="3">Maturase K</fullName>
    </recommendedName>
</protein>
<gene>
    <name evidence="1" type="ORF">NQ318_001260</name>
</gene>
<sequence>MWAGIVANRIRGPFFFEETLTGVGYLEFLQNDLVYHQFHSFKYGPRCFISDFERSHHSKNIYICEVWYAIERTKSDKI</sequence>